<name>A0A100HHQ0_9DEIO</name>
<reference evidence="2" key="1">
    <citation type="submission" date="2015-11" db="EMBL/GenBank/DDBJ databases">
        <title>Draft Genome Sequence of the Radioresistant Bacterium Deinococcus grandis, Isolated from Freshwater Fish in Japan.</title>
        <authorList>
            <person name="Satoh K."/>
            <person name="Onodera T."/>
            <person name="Omoso K."/>
            <person name="Takeda-Yano K."/>
            <person name="Katayama T."/>
            <person name="Oono Y."/>
            <person name="Narumi I."/>
        </authorList>
    </citation>
    <scope>NUCLEOTIDE SEQUENCE [LARGE SCALE GENOMIC DNA]</scope>
    <source>
        <strain evidence="2">ATCC 43672</strain>
    </source>
</reference>
<sequence>MARFNDSAQTFFVDPDWREQRRAFHEQRAGRALSDTELEQAIHDYLNALFNDPEYRKTLIPLPKAWYPAFIAVALQGNAISTALDTAWAMRRCGKDNAQLLEMLPTP</sequence>
<gene>
    <name evidence="1" type="ORF">DEIGR_100809</name>
</gene>
<dbReference type="RefSeq" id="WP_058975459.1">
    <property type="nucleotide sequence ID" value="NZ_BCMS01000001.1"/>
</dbReference>
<evidence type="ECO:0000313" key="1">
    <source>
        <dbReference type="EMBL" id="GAQ20782.1"/>
    </source>
</evidence>
<dbReference type="EMBL" id="BCMS01000001">
    <property type="protein sequence ID" value="GAQ20782.1"/>
    <property type="molecule type" value="Genomic_DNA"/>
</dbReference>
<dbReference type="AlphaFoldDB" id="A0A100HHQ0"/>
<proteinExistence type="predicted"/>
<accession>A0A100HHQ0</accession>
<protein>
    <submittedName>
        <fullName evidence="1">Putative esterase</fullName>
    </submittedName>
</protein>
<evidence type="ECO:0000313" key="2">
    <source>
        <dbReference type="Proteomes" id="UP000056209"/>
    </source>
</evidence>
<keyword evidence="2" id="KW-1185">Reference proteome</keyword>
<comment type="caution">
    <text evidence="1">The sequence shown here is derived from an EMBL/GenBank/DDBJ whole genome shotgun (WGS) entry which is preliminary data.</text>
</comment>
<organism evidence="1 2">
    <name type="scientific">Deinococcus grandis</name>
    <dbReference type="NCBI Taxonomy" id="57498"/>
    <lineage>
        <taxon>Bacteria</taxon>
        <taxon>Thermotogati</taxon>
        <taxon>Deinococcota</taxon>
        <taxon>Deinococci</taxon>
        <taxon>Deinococcales</taxon>
        <taxon>Deinococcaceae</taxon>
        <taxon>Deinococcus</taxon>
    </lineage>
</organism>
<dbReference type="Proteomes" id="UP000056209">
    <property type="component" value="Unassembled WGS sequence"/>
</dbReference>